<dbReference type="AlphaFoldDB" id="A0A1U7JAP7"/>
<dbReference type="STRING" id="549789.NIES30_01445"/>
<dbReference type="RefSeq" id="WP_073606597.1">
    <property type="nucleotide sequence ID" value="NZ_MRCG01000001.1"/>
</dbReference>
<gene>
    <name evidence="1" type="ORF">NIES30_01445</name>
</gene>
<proteinExistence type="predicted"/>
<dbReference type="EMBL" id="MRCG01000001">
    <property type="protein sequence ID" value="OKH50782.1"/>
    <property type="molecule type" value="Genomic_DNA"/>
</dbReference>
<accession>A0A1U7JAP7</accession>
<dbReference type="Proteomes" id="UP000185557">
    <property type="component" value="Unassembled WGS sequence"/>
</dbReference>
<keyword evidence="2" id="KW-1185">Reference proteome</keyword>
<name>A0A1U7JAP7_9CYAN</name>
<organism evidence="1 2">
    <name type="scientific">Phormidium tenue NIES-30</name>
    <dbReference type="NCBI Taxonomy" id="549789"/>
    <lineage>
        <taxon>Bacteria</taxon>
        <taxon>Bacillati</taxon>
        <taxon>Cyanobacteriota</taxon>
        <taxon>Cyanophyceae</taxon>
        <taxon>Oscillatoriophycideae</taxon>
        <taxon>Oscillatoriales</taxon>
        <taxon>Oscillatoriaceae</taxon>
        <taxon>Phormidium</taxon>
    </lineage>
</organism>
<reference evidence="1 2" key="1">
    <citation type="submission" date="2016-11" db="EMBL/GenBank/DDBJ databases">
        <title>Draft Genome Sequences of Nine Cyanobacterial Strains from Diverse Habitats.</title>
        <authorList>
            <person name="Zhu T."/>
            <person name="Hou S."/>
            <person name="Lu X."/>
            <person name="Hess W.R."/>
        </authorList>
    </citation>
    <scope>NUCLEOTIDE SEQUENCE [LARGE SCALE GENOMIC DNA]</scope>
    <source>
        <strain evidence="1 2">NIES-30</strain>
    </source>
</reference>
<protein>
    <submittedName>
        <fullName evidence="1">Uncharacterized protein</fullName>
    </submittedName>
</protein>
<evidence type="ECO:0000313" key="1">
    <source>
        <dbReference type="EMBL" id="OKH50782.1"/>
    </source>
</evidence>
<evidence type="ECO:0000313" key="2">
    <source>
        <dbReference type="Proteomes" id="UP000185557"/>
    </source>
</evidence>
<comment type="caution">
    <text evidence="1">The sequence shown here is derived from an EMBL/GenBank/DDBJ whole genome shotgun (WGS) entry which is preliminary data.</text>
</comment>
<sequence length="69" mass="8131">MNPQLLRHLWSLVERSQSSHLLALDDHGLVCWLLEQFVGQQPINQSEADQLHHYIRDKIPLIRDLAQEH</sequence>
<dbReference type="OrthoDB" id="426600at2"/>